<evidence type="ECO:0000313" key="3">
    <source>
        <dbReference type="Proteomes" id="UP000468581"/>
    </source>
</evidence>
<keyword evidence="1" id="KW-0472">Membrane</keyword>
<dbReference type="RefSeq" id="WP_163604957.1">
    <property type="nucleotide sequence ID" value="NZ_JAABOO010000001.1"/>
</dbReference>
<proteinExistence type="predicted"/>
<keyword evidence="1" id="KW-0812">Transmembrane</keyword>
<evidence type="ECO:0000256" key="1">
    <source>
        <dbReference type="SAM" id="Phobius"/>
    </source>
</evidence>
<dbReference type="AlphaFoldDB" id="A0A6P0UNL5"/>
<evidence type="ECO:0000313" key="2">
    <source>
        <dbReference type="EMBL" id="NER11916.1"/>
    </source>
</evidence>
<reference evidence="2 3" key="1">
    <citation type="submission" date="2020-01" db="EMBL/GenBank/DDBJ databases">
        <title>Leptobacterium flavescens.</title>
        <authorList>
            <person name="Wang G."/>
        </authorList>
    </citation>
    <scope>NUCLEOTIDE SEQUENCE [LARGE SCALE GENOMIC DNA]</scope>
    <source>
        <strain evidence="2 3">KCTC 22160</strain>
    </source>
</reference>
<dbReference type="Proteomes" id="UP000468581">
    <property type="component" value="Unassembled WGS sequence"/>
</dbReference>
<feature type="transmembrane region" description="Helical" evidence="1">
    <location>
        <begin position="6"/>
        <end position="25"/>
    </location>
</feature>
<name>A0A6P0UNL5_9FLAO</name>
<comment type="caution">
    <text evidence="2">The sequence shown here is derived from an EMBL/GenBank/DDBJ whole genome shotgun (WGS) entry which is preliminary data.</text>
</comment>
<gene>
    <name evidence="2" type="ORF">GWK08_00550</name>
</gene>
<organism evidence="2 3">
    <name type="scientific">Leptobacterium flavescens</name>
    <dbReference type="NCBI Taxonomy" id="472055"/>
    <lineage>
        <taxon>Bacteria</taxon>
        <taxon>Pseudomonadati</taxon>
        <taxon>Bacteroidota</taxon>
        <taxon>Flavobacteriia</taxon>
        <taxon>Flavobacteriales</taxon>
        <taxon>Flavobacteriaceae</taxon>
        <taxon>Leptobacterium</taxon>
    </lineage>
</organism>
<accession>A0A6P0UNL5</accession>
<keyword evidence="1" id="KW-1133">Transmembrane helix</keyword>
<protein>
    <submittedName>
        <fullName evidence="2">Uncharacterized protein</fullName>
    </submittedName>
</protein>
<dbReference type="EMBL" id="JAABOO010000001">
    <property type="protein sequence ID" value="NER11916.1"/>
    <property type="molecule type" value="Genomic_DNA"/>
</dbReference>
<keyword evidence="3" id="KW-1185">Reference proteome</keyword>
<sequence>MDATIVSALSALLGALIGGLISFLLQYQRFRHELRVMQEEYKTEFMAETTAKHFLSHKSYTDRSFETLKKHLGGFDDDELRKILVRAGAIRDFRDDGSEWWRLLSRMDEYIESKKK</sequence>